<evidence type="ECO:0000313" key="4">
    <source>
        <dbReference type="EMBL" id="EHY89183.1"/>
    </source>
</evidence>
<dbReference type="Proteomes" id="UP000004705">
    <property type="component" value="Chromosome"/>
</dbReference>
<dbReference type="RefSeq" id="WP_005441581.1">
    <property type="nucleotide sequence ID" value="NZ_CM001466.1"/>
</dbReference>
<dbReference type="SMART" id="SM00331">
    <property type="entry name" value="PP2C_SIG"/>
    <property type="match status" value="1"/>
</dbReference>
<feature type="region of interest" description="Disordered" evidence="2">
    <location>
        <begin position="1"/>
        <end position="23"/>
    </location>
</feature>
<dbReference type="Pfam" id="PF07228">
    <property type="entry name" value="SpoIIE"/>
    <property type="match status" value="1"/>
</dbReference>
<proteinExistence type="predicted"/>
<dbReference type="OrthoDB" id="5241041at2"/>
<evidence type="ECO:0000259" key="3">
    <source>
        <dbReference type="SMART" id="SM00331"/>
    </source>
</evidence>
<dbReference type="InterPro" id="IPR052016">
    <property type="entry name" value="Bact_Sigma-Reg"/>
</dbReference>
<dbReference type="PANTHER" id="PTHR43156">
    <property type="entry name" value="STAGE II SPORULATION PROTEIN E-RELATED"/>
    <property type="match status" value="1"/>
</dbReference>
<feature type="domain" description="PPM-type phosphatase" evidence="3">
    <location>
        <begin position="221"/>
        <end position="440"/>
    </location>
</feature>
<protein>
    <submittedName>
        <fullName evidence="4">Serine phosphatase RsbU, regulator of sigma subunit</fullName>
    </submittedName>
</protein>
<dbReference type="InterPro" id="IPR029016">
    <property type="entry name" value="GAF-like_dom_sf"/>
</dbReference>
<gene>
    <name evidence="4" type="ORF">SacazDRAFT_02273</name>
</gene>
<accession>H8G4T0</accession>
<evidence type="ECO:0000256" key="1">
    <source>
        <dbReference type="ARBA" id="ARBA00022801"/>
    </source>
</evidence>
<dbReference type="GO" id="GO:0016791">
    <property type="term" value="F:phosphatase activity"/>
    <property type="evidence" value="ECO:0007669"/>
    <property type="project" value="TreeGrafter"/>
</dbReference>
<name>H8G4T0_9PSEU</name>
<dbReference type="InterPro" id="IPR001932">
    <property type="entry name" value="PPM-type_phosphatase-like_dom"/>
</dbReference>
<evidence type="ECO:0000256" key="2">
    <source>
        <dbReference type="SAM" id="MobiDB-lite"/>
    </source>
</evidence>
<dbReference type="Gene3D" id="3.60.40.10">
    <property type="entry name" value="PPM-type phosphatase domain"/>
    <property type="match status" value="1"/>
</dbReference>
<dbReference type="HOGENOM" id="CLU_014270_2_0_11"/>
<dbReference type="PANTHER" id="PTHR43156:SF2">
    <property type="entry name" value="STAGE II SPORULATION PROTEIN E"/>
    <property type="match status" value="1"/>
</dbReference>
<dbReference type="SUPFAM" id="SSF55781">
    <property type="entry name" value="GAF domain-like"/>
    <property type="match status" value="1"/>
</dbReference>
<dbReference type="InterPro" id="IPR036457">
    <property type="entry name" value="PPM-type-like_dom_sf"/>
</dbReference>
<organism evidence="4 5">
    <name type="scientific">Saccharomonospora azurea NA-128</name>
    <dbReference type="NCBI Taxonomy" id="882081"/>
    <lineage>
        <taxon>Bacteria</taxon>
        <taxon>Bacillati</taxon>
        <taxon>Actinomycetota</taxon>
        <taxon>Actinomycetes</taxon>
        <taxon>Pseudonocardiales</taxon>
        <taxon>Pseudonocardiaceae</taxon>
        <taxon>Saccharomonospora</taxon>
    </lineage>
</organism>
<dbReference type="Gene3D" id="3.30.450.40">
    <property type="match status" value="1"/>
</dbReference>
<sequence>MNAAFDRAPREPSESDLAGTPQPGDWAHVQVIGELSRQLAGSLNVRRTVYRALDFAVPHFGDWAMLAFFDSDSVSVYSRSRDTRVSGPVLLGRLDPRQALGRFRRRGVTGRYAAPGDDVDAALADLVPSTPLRDEAASHRPSTVLAVPLNIGGATNGVFVVVRGPAGGVDGGDYTTGDALAAEEFGRRVAATLESARLYEERGEMANALEQVLRPPELPEYPGVYVAARYRPGQQRLRIGGDFYDVHGDADDFTVVIGDVCGKGIDAAVYTSLARQTIRTAAYFDRSPAKVLGALNEVLRPQMSQRFVTAACVRFRRNSGDEAITATIAVAGHPPPLVVRADGAVDEPGVTGTVAGIISGLSFVETDVRLGVKDTVLLYTDGVDEARGVEGFFGHERLRVMLPEYAGASPATVCEAVEQRVLEHLDSAAHDDIALIAVQNGA</sequence>
<dbReference type="AlphaFoldDB" id="H8G4T0"/>
<keyword evidence="5" id="KW-1185">Reference proteome</keyword>
<evidence type="ECO:0000313" key="5">
    <source>
        <dbReference type="Proteomes" id="UP000004705"/>
    </source>
</evidence>
<reference evidence="4 5" key="1">
    <citation type="journal article" date="2012" name="Stand. Genomic Sci.">
        <title>Genome sequence of the soil bacterium Saccharomonospora azurea type strain (NA-128(T)).</title>
        <authorList>
            <person name="Klenk H.P."/>
            <person name="Held B."/>
            <person name="Lucas S."/>
            <person name="Lapidus A."/>
            <person name="Copeland A."/>
            <person name="Hammon N."/>
            <person name="Pitluck S."/>
            <person name="Goodwin L.A."/>
            <person name="Han C."/>
            <person name="Tapia R."/>
            <person name="Brambilla E.M."/>
            <person name="Potter G."/>
            <person name="Land M."/>
            <person name="Ivanova N."/>
            <person name="Rohde M."/>
            <person name="Goker M."/>
            <person name="Detter J.C."/>
            <person name="Kyrpides N.C."/>
            <person name="Woyke T."/>
        </authorList>
    </citation>
    <scope>NUCLEOTIDE SEQUENCE [LARGE SCALE GENOMIC DNA]</scope>
    <source>
        <strain evidence="4 5">NA-128</strain>
    </source>
</reference>
<keyword evidence="1" id="KW-0378">Hydrolase</keyword>
<dbReference type="EMBL" id="CM001466">
    <property type="protein sequence ID" value="EHY89183.1"/>
    <property type="molecule type" value="Genomic_DNA"/>
</dbReference>